<keyword evidence="7" id="KW-0812">Transmembrane</keyword>
<evidence type="ECO:0000256" key="5">
    <source>
        <dbReference type="ARBA" id="ARBA00022729"/>
    </source>
</evidence>
<dbReference type="PANTHER" id="PTHR31232">
    <property type="match status" value="1"/>
</dbReference>
<evidence type="ECO:0000256" key="2">
    <source>
        <dbReference type="ARBA" id="ARBA00005581"/>
    </source>
</evidence>
<evidence type="ECO:0000256" key="1">
    <source>
        <dbReference type="ARBA" id="ARBA00004613"/>
    </source>
</evidence>
<evidence type="ECO:0000256" key="3">
    <source>
        <dbReference type="ARBA" id="ARBA00022471"/>
    </source>
</evidence>
<organism evidence="8 9">
    <name type="scientific">Linum trigynum</name>
    <dbReference type="NCBI Taxonomy" id="586398"/>
    <lineage>
        <taxon>Eukaryota</taxon>
        <taxon>Viridiplantae</taxon>
        <taxon>Streptophyta</taxon>
        <taxon>Embryophyta</taxon>
        <taxon>Tracheophyta</taxon>
        <taxon>Spermatophyta</taxon>
        <taxon>Magnoliopsida</taxon>
        <taxon>eudicotyledons</taxon>
        <taxon>Gunneridae</taxon>
        <taxon>Pentapetalae</taxon>
        <taxon>rosids</taxon>
        <taxon>fabids</taxon>
        <taxon>Malpighiales</taxon>
        <taxon>Linaceae</taxon>
        <taxon>Linum</taxon>
    </lineage>
</organism>
<dbReference type="InterPro" id="IPR010264">
    <property type="entry name" value="Self-incomp_S1"/>
</dbReference>
<feature type="transmembrane region" description="Helical" evidence="7">
    <location>
        <begin position="20"/>
        <end position="46"/>
    </location>
</feature>
<proteinExistence type="inferred from homology"/>
<comment type="subcellular location">
    <subcellularLocation>
        <location evidence="1 6">Secreted</location>
    </subcellularLocation>
</comment>
<comment type="similarity">
    <text evidence="2 6">Belongs to the plant self-incompatibility (S1) protein family.</text>
</comment>
<protein>
    <recommendedName>
        <fullName evidence="6">S-protein homolog</fullName>
    </recommendedName>
</protein>
<keyword evidence="9" id="KW-1185">Reference proteome</keyword>
<dbReference type="GO" id="GO:0060320">
    <property type="term" value="P:rejection of self pollen"/>
    <property type="evidence" value="ECO:0007669"/>
    <property type="project" value="UniProtKB-KW"/>
</dbReference>
<gene>
    <name evidence="8" type="ORF">LTRI10_LOCUS38446</name>
</gene>
<sequence>MNIRKTSRTSYAGAAGRRSVLFIIISLLSAATSTILMADAMVTLFVRNNVTYTSQPLLVHCWSGDDDIGKKNVSFGDEYAFSFGPLLWTKFWCNLEPDTNWHAYFVAWEDGYGDGIGSYYWYAGDDGVHGRTAVRGEDLHTWEWEHN</sequence>
<dbReference type="AlphaFoldDB" id="A0AAV2FJQ9"/>
<keyword evidence="7" id="KW-1133">Transmembrane helix</keyword>
<keyword evidence="4 6" id="KW-0964">Secreted</keyword>
<dbReference type="Pfam" id="PF05938">
    <property type="entry name" value="Self-incomp_S1"/>
    <property type="match status" value="1"/>
</dbReference>
<evidence type="ECO:0000256" key="6">
    <source>
        <dbReference type="RuleBase" id="RU367044"/>
    </source>
</evidence>
<keyword evidence="3 6" id="KW-0713">Self-incompatibility</keyword>
<dbReference type="GO" id="GO:0005576">
    <property type="term" value="C:extracellular region"/>
    <property type="evidence" value="ECO:0007669"/>
    <property type="project" value="UniProtKB-SubCell"/>
</dbReference>
<keyword evidence="7" id="KW-0472">Membrane</keyword>
<evidence type="ECO:0000313" key="9">
    <source>
        <dbReference type="Proteomes" id="UP001497516"/>
    </source>
</evidence>
<reference evidence="8 9" key="1">
    <citation type="submission" date="2024-04" db="EMBL/GenBank/DDBJ databases">
        <authorList>
            <person name="Fracassetti M."/>
        </authorList>
    </citation>
    <scope>NUCLEOTIDE SEQUENCE [LARGE SCALE GENOMIC DNA]</scope>
</reference>
<evidence type="ECO:0000313" key="8">
    <source>
        <dbReference type="EMBL" id="CAL1398202.1"/>
    </source>
</evidence>
<dbReference type="Proteomes" id="UP001497516">
    <property type="component" value="Chromosome 6"/>
</dbReference>
<name>A0AAV2FJQ9_9ROSI</name>
<keyword evidence="5" id="KW-0732">Signal</keyword>
<dbReference type="PANTHER" id="PTHR31232:SF155">
    <property type="entry name" value="PLANT SELF-INCOMPATIBILITY PROTEIN S1 FAMILY"/>
    <property type="match status" value="1"/>
</dbReference>
<dbReference type="EMBL" id="OZ034819">
    <property type="protein sequence ID" value="CAL1398202.1"/>
    <property type="molecule type" value="Genomic_DNA"/>
</dbReference>
<accession>A0AAV2FJQ9</accession>
<evidence type="ECO:0000256" key="4">
    <source>
        <dbReference type="ARBA" id="ARBA00022525"/>
    </source>
</evidence>
<evidence type="ECO:0000256" key="7">
    <source>
        <dbReference type="SAM" id="Phobius"/>
    </source>
</evidence>